<evidence type="ECO:0000256" key="5">
    <source>
        <dbReference type="ARBA" id="ARBA00022692"/>
    </source>
</evidence>
<dbReference type="PANTHER" id="PTHR42929:SF1">
    <property type="entry name" value="INNER MEMBRANE ABC TRANSPORTER PERMEASE PROTEIN YDCU-RELATED"/>
    <property type="match status" value="1"/>
</dbReference>
<feature type="transmembrane region" description="Helical" evidence="8">
    <location>
        <begin position="110"/>
        <end position="133"/>
    </location>
</feature>
<evidence type="ECO:0000259" key="9">
    <source>
        <dbReference type="PROSITE" id="PS50928"/>
    </source>
</evidence>
<dbReference type="PROSITE" id="PS50928">
    <property type="entry name" value="ABC_TM1"/>
    <property type="match status" value="1"/>
</dbReference>
<dbReference type="EMBL" id="JACIIX010000010">
    <property type="protein sequence ID" value="MBB6211301.1"/>
    <property type="molecule type" value="Genomic_DNA"/>
</dbReference>
<dbReference type="SUPFAM" id="SSF161098">
    <property type="entry name" value="MetI-like"/>
    <property type="match status" value="1"/>
</dbReference>
<sequence length="294" mass="32087">MTPHRATLLGIAPTLLIIGVLMVVPMVIMAAYSLMEANSFGGVLPHFSAEAYIKLLFDRDLDDSLAFDPSYMIILWRSLRIAGLATAITLCVGFPVAYFIATRPPEQRTLLIFLITIPFWTNLLIRTYSWVLILRDTGMINTVLQGSGLTDQPLKLLYTEGAILFGLVYTYAPFMVLPLYTSLEKLDFRLVEAARDLYCGPWGALRHVVLPLVMPGLVAGSILVFVPCLGAFVAPDLLGGGKELMISTLIQLQFTSSRNWPFGAALALVLLALVMLTLTVSAARQARAAAEGGH</sequence>
<keyword evidence="11" id="KW-1185">Reference proteome</keyword>
<evidence type="ECO:0000256" key="3">
    <source>
        <dbReference type="ARBA" id="ARBA00022448"/>
    </source>
</evidence>
<evidence type="ECO:0000256" key="7">
    <source>
        <dbReference type="ARBA" id="ARBA00023136"/>
    </source>
</evidence>
<evidence type="ECO:0000256" key="6">
    <source>
        <dbReference type="ARBA" id="ARBA00022989"/>
    </source>
</evidence>
<protein>
    <submittedName>
        <fullName evidence="10">Spermidine/putrescine transport system permease protein</fullName>
    </submittedName>
</protein>
<keyword evidence="5 8" id="KW-0812">Transmembrane</keyword>
<keyword evidence="4" id="KW-1003">Cell membrane</keyword>
<keyword evidence="7 8" id="KW-0472">Membrane</keyword>
<evidence type="ECO:0000313" key="11">
    <source>
        <dbReference type="Proteomes" id="UP000544872"/>
    </source>
</evidence>
<keyword evidence="6 8" id="KW-1133">Transmembrane helix</keyword>
<dbReference type="AlphaFoldDB" id="A0A7W9ZGY5"/>
<dbReference type="RefSeq" id="WP_184264117.1">
    <property type="nucleotide sequence ID" value="NZ_JACIIX010000010.1"/>
</dbReference>
<dbReference type="Gene3D" id="1.10.3720.10">
    <property type="entry name" value="MetI-like"/>
    <property type="match status" value="1"/>
</dbReference>
<dbReference type="Pfam" id="PF00528">
    <property type="entry name" value="BPD_transp_1"/>
    <property type="match status" value="1"/>
</dbReference>
<name>A0A7W9ZGY5_NOVIT</name>
<feature type="transmembrane region" description="Helical" evidence="8">
    <location>
        <begin position="7"/>
        <end position="35"/>
    </location>
</feature>
<evidence type="ECO:0000256" key="2">
    <source>
        <dbReference type="ARBA" id="ARBA00007069"/>
    </source>
</evidence>
<evidence type="ECO:0000256" key="4">
    <source>
        <dbReference type="ARBA" id="ARBA00022475"/>
    </source>
</evidence>
<comment type="caution">
    <text evidence="10">The sequence shown here is derived from an EMBL/GenBank/DDBJ whole genome shotgun (WGS) entry which is preliminary data.</text>
</comment>
<evidence type="ECO:0000313" key="10">
    <source>
        <dbReference type="EMBL" id="MBB6211301.1"/>
    </source>
</evidence>
<feature type="transmembrane region" description="Helical" evidence="8">
    <location>
        <begin position="260"/>
        <end position="280"/>
    </location>
</feature>
<feature type="transmembrane region" description="Helical" evidence="8">
    <location>
        <begin position="212"/>
        <end position="234"/>
    </location>
</feature>
<dbReference type="GO" id="GO:0055085">
    <property type="term" value="P:transmembrane transport"/>
    <property type="evidence" value="ECO:0007669"/>
    <property type="project" value="InterPro"/>
</dbReference>
<comment type="similarity">
    <text evidence="2">Belongs to the binding-protein-dependent transport system permease family. CysTW subfamily.</text>
</comment>
<dbReference type="Proteomes" id="UP000544872">
    <property type="component" value="Unassembled WGS sequence"/>
</dbReference>
<evidence type="ECO:0000256" key="8">
    <source>
        <dbReference type="RuleBase" id="RU363032"/>
    </source>
</evidence>
<evidence type="ECO:0000256" key="1">
    <source>
        <dbReference type="ARBA" id="ARBA00004651"/>
    </source>
</evidence>
<dbReference type="PANTHER" id="PTHR42929">
    <property type="entry name" value="INNER MEMBRANE ABC TRANSPORTER PERMEASE PROTEIN YDCU-RELATED-RELATED"/>
    <property type="match status" value="1"/>
</dbReference>
<gene>
    <name evidence="10" type="ORF">FHS48_002738</name>
</gene>
<feature type="transmembrane region" description="Helical" evidence="8">
    <location>
        <begin position="81"/>
        <end position="101"/>
    </location>
</feature>
<dbReference type="CDD" id="cd06261">
    <property type="entry name" value="TM_PBP2"/>
    <property type="match status" value="1"/>
</dbReference>
<comment type="subcellular location">
    <subcellularLocation>
        <location evidence="1 8">Cell membrane</location>
        <topology evidence="1 8">Multi-pass membrane protein</topology>
    </subcellularLocation>
</comment>
<dbReference type="InterPro" id="IPR035906">
    <property type="entry name" value="MetI-like_sf"/>
</dbReference>
<reference evidence="10 11" key="1">
    <citation type="submission" date="2020-08" db="EMBL/GenBank/DDBJ databases">
        <title>Genomic Encyclopedia of Type Strains, Phase IV (KMG-IV): sequencing the most valuable type-strain genomes for metagenomic binning, comparative biology and taxonomic classification.</title>
        <authorList>
            <person name="Goeker M."/>
        </authorList>
    </citation>
    <scope>NUCLEOTIDE SEQUENCE [LARGE SCALE GENOMIC DNA]</scope>
    <source>
        <strain evidence="10 11">DSM 11590</strain>
    </source>
</reference>
<feature type="domain" description="ABC transmembrane type-1" evidence="9">
    <location>
        <begin position="75"/>
        <end position="281"/>
    </location>
</feature>
<dbReference type="GO" id="GO:0005886">
    <property type="term" value="C:plasma membrane"/>
    <property type="evidence" value="ECO:0007669"/>
    <property type="project" value="UniProtKB-SubCell"/>
</dbReference>
<dbReference type="InterPro" id="IPR000515">
    <property type="entry name" value="MetI-like"/>
</dbReference>
<proteinExistence type="inferred from homology"/>
<accession>A0A7W9ZGY5</accession>
<feature type="transmembrane region" description="Helical" evidence="8">
    <location>
        <begin position="162"/>
        <end position="180"/>
    </location>
</feature>
<organism evidence="10 11">
    <name type="scientific">Novispirillum itersonii</name>
    <name type="common">Aquaspirillum itersonii</name>
    <dbReference type="NCBI Taxonomy" id="189"/>
    <lineage>
        <taxon>Bacteria</taxon>
        <taxon>Pseudomonadati</taxon>
        <taxon>Pseudomonadota</taxon>
        <taxon>Alphaproteobacteria</taxon>
        <taxon>Rhodospirillales</taxon>
        <taxon>Novispirillaceae</taxon>
        <taxon>Novispirillum</taxon>
    </lineage>
</organism>
<keyword evidence="3 8" id="KW-0813">Transport</keyword>